<keyword evidence="1 4" id="KW-0378">Hydrolase</keyword>
<evidence type="ECO:0000256" key="2">
    <source>
        <dbReference type="SAM" id="SignalP"/>
    </source>
</evidence>
<feature type="domain" description="AB hydrolase-1" evidence="3">
    <location>
        <begin position="66"/>
        <end position="323"/>
    </location>
</feature>
<evidence type="ECO:0000259" key="3">
    <source>
        <dbReference type="Pfam" id="PF12697"/>
    </source>
</evidence>
<dbReference type="InterPro" id="IPR050266">
    <property type="entry name" value="AB_hydrolase_sf"/>
</dbReference>
<accession>A0ABW0EQJ0</accession>
<gene>
    <name evidence="4" type="ORF">ACFPM7_21000</name>
</gene>
<dbReference type="RefSeq" id="WP_378249384.1">
    <property type="nucleotide sequence ID" value="NZ_JBHSKF010000011.1"/>
</dbReference>
<keyword evidence="5" id="KW-1185">Reference proteome</keyword>
<comment type="caution">
    <text evidence="4">The sequence shown here is derived from an EMBL/GenBank/DDBJ whole genome shotgun (WGS) entry which is preliminary data.</text>
</comment>
<dbReference type="GO" id="GO:0016787">
    <property type="term" value="F:hydrolase activity"/>
    <property type="evidence" value="ECO:0007669"/>
    <property type="project" value="UniProtKB-KW"/>
</dbReference>
<dbReference type="PANTHER" id="PTHR43798">
    <property type="entry name" value="MONOACYLGLYCEROL LIPASE"/>
    <property type="match status" value="1"/>
</dbReference>
<keyword evidence="2" id="KW-0732">Signal</keyword>
<name>A0ABW0EQJ0_9PSEU</name>
<dbReference type="Proteomes" id="UP001596157">
    <property type="component" value="Unassembled WGS sequence"/>
</dbReference>
<dbReference type="Pfam" id="PF12697">
    <property type="entry name" value="Abhydrolase_6"/>
    <property type="match status" value="1"/>
</dbReference>
<dbReference type="EMBL" id="JBHSKF010000011">
    <property type="protein sequence ID" value="MFC5289539.1"/>
    <property type="molecule type" value="Genomic_DNA"/>
</dbReference>
<sequence length="340" mass="35740">MSIRPRPRLAALALTLLGVGLVIAPMQAQAAEITCRSVFTPVTLAGARHSLHGTLCVPDGATTVQILIPGSSYNSSYWDFPYSPGTRSFRLAMNEAGIATMAVDRLGTGRSSRPPSLAVTAFTQAGTIHQLVTALRAGQGTPQFEKVLLGGHSLGSAIAIIEAGTYRDVDGVLVTGLTHLPNATGLLPVLSSLIPAALDPKFAGKVTDLGYLTTRSDTRYRAFHFPGARLAPVVAADEATKDVFSAGEIVDGALIGSVSPYSLLIDAPVMLAMGQDPTGCGLLSADCSTAERLRLSEAPYYSRAARLHTFVLTDFGHSINLAPNAPRYQQAVVDWVDKVA</sequence>
<feature type="chain" id="PRO_5045613943" evidence="2">
    <location>
        <begin position="31"/>
        <end position="340"/>
    </location>
</feature>
<dbReference type="InterPro" id="IPR000073">
    <property type="entry name" value="AB_hydrolase_1"/>
</dbReference>
<evidence type="ECO:0000313" key="4">
    <source>
        <dbReference type="EMBL" id="MFC5289539.1"/>
    </source>
</evidence>
<reference evidence="5" key="1">
    <citation type="journal article" date="2019" name="Int. J. Syst. Evol. Microbiol.">
        <title>The Global Catalogue of Microorganisms (GCM) 10K type strain sequencing project: providing services to taxonomists for standard genome sequencing and annotation.</title>
        <authorList>
            <consortium name="The Broad Institute Genomics Platform"/>
            <consortium name="The Broad Institute Genome Sequencing Center for Infectious Disease"/>
            <person name="Wu L."/>
            <person name="Ma J."/>
        </authorList>
    </citation>
    <scope>NUCLEOTIDE SEQUENCE [LARGE SCALE GENOMIC DNA]</scope>
    <source>
        <strain evidence="5">CCUG 59778</strain>
    </source>
</reference>
<dbReference type="SUPFAM" id="SSF53474">
    <property type="entry name" value="alpha/beta-Hydrolases"/>
    <property type="match status" value="1"/>
</dbReference>
<feature type="signal peptide" evidence="2">
    <location>
        <begin position="1"/>
        <end position="30"/>
    </location>
</feature>
<organism evidence="4 5">
    <name type="scientific">Actinokineospora guangxiensis</name>
    <dbReference type="NCBI Taxonomy" id="1490288"/>
    <lineage>
        <taxon>Bacteria</taxon>
        <taxon>Bacillati</taxon>
        <taxon>Actinomycetota</taxon>
        <taxon>Actinomycetes</taxon>
        <taxon>Pseudonocardiales</taxon>
        <taxon>Pseudonocardiaceae</taxon>
        <taxon>Actinokineospora</taxon>
    </lineage>
</organism>
<evidence type="ECO:0000256" key="1">
    <source>
        <dbReference type="ARBA" id="ARBA00022801"/>
    </source>
</evidence>
<dbReference type="PANTHER" id="PTHR43798:SF31">
    <property type="entry name" value="AB HYDROLASE SUPERFAMILY PROTEIN YCLE"/>
    <property type="match status" value="1"/>
</dbReference>
<proteinExistence type="predicted"/>
<dbReference type="Gene3D" id="3.40.50.1820">
    <property type="entry name" value="alpha/beta hydrolase"/>
    <property type="match status" value="1"/>
</dbReference>
<dbReference type="InterPro" id="IPR029058">
    <property type="entry name" value="AB_hydrolase_fold"/>
</dbReference>
<protein>
    <submittedName>
        <fullName evidence="4">Alpha/beta hydrolase</fullName>
    </submittedName>
</protein>
<evidence type="ECO:0000313" key="5">
    <source>
        <dbReference type="Proteomes" id="UP001596157"/>
    </source>
</evidence>